<evidence type="ECO:0000256" key="9">
    <source>
        <dbReference type="ARBA" id="ARBA00023163"/>
    </source>
</evidence>
<evidence type="ECO:0000259" key="14">
    <source>
        <dbReference type="PROSITE" id="PS50157"/>
    </source>
</evidence>
<comment type="similarity">
    <text evidence="11">Belongs to the Sp1 C2H2-type zinc-finger protein family.</text>
</comment>
<gene>
    <name evidence="15" type="ORF">AGOR_G00045570</name>
</gene>
<comment type="caution">
    <text evidence="15">The sequence shown here is derived from an EMBL/GenBank/DDBJ whole genome shotgun (WGS) entry which is preliminary data.</text>
</comment>
<keyword evidence="3" id="KW-0677">Repeat</keyword>
<keyword evidence="5" id="KW-0862">Zinc</keyword>
<dbReference type="GO" id="GO:0000981">
    <property type="term" value="F:DNA-binding transcription factor activity, RNA polymerase II-specific"/>
    <property type="evidence" value="ECO:0007669"/>
    <property type="project" value="TreeGrafter"/>
</dbReference>
<dbReference type="PROSITE" id="PS50157">
    <property type="entry name" value="ZINC_FINGER_C2H2_2"/>
    <property type="match status" value="3"/>
</dbReference>
<evidence type="ECO:0000256" key="11">
    <source>
        <dbReference type="ARBA" id="ARBA00038409"/>
    </source>
</evidence>
<feature type="region of interest" description="Disordered" evidence="13">
    <location>
        <begin position="475"/>
        <end position="497"/>
    </location>
</feature>
<dbReference type="FunFam" id="3.30.160.60:FF:000026">
    <property type="entry name" value="Transcription factor Sp3"/>
    <property type="match status" value="1"/>
</dbReference>
<feature type="region of interest" description="Disordered" evidence="13">
    <location>
        <begin position="640"/>
        <end position="660"/>
    </location>
</feature>
<dbReference type="OrthoDB" id="6365676at2759"/>
<evidence type="ECO:0000256" key="12">
    <source>
        <dbReference type="PROSITE-ProRule" id="PRU00042"/>
    </source>
</evidence>
<comment type="subcellular location">
    <subcellularLocation>
        <location evidence="1">Nucleus</location>
    </subcellularLocation>
</comment>
<dbReference type="Pfam" id="PF00096">
    <property type="entry name" value="zf-C2H2"/>
    <property type="match status" value="2"/>
</dbReference>
<dbReference type="AlphaFoldDB" id="A0A8T3E4G0"/>
<feature type="domain" description="C2H2-type" evidence="14">
    <location>
        <begin position="553"/>
        <end position="582"/>
    </location>
</feature>
<keyword evidence="8" id="KW-0010">Activator</keyword>
<dbReference type="GO" id="GO:0008270">
    <property type="term" value="F:zinc ion binding"/>
    <property type="evidence" value="ECO:0007669"/>
    <property type="project" value="UniProtKB-KW"/>
</dbReference>
<dbReference type="SMART" id="SM00355">
    <property type="entry name" value="ZnF_C2H2"/>
    <property type="match status" value="3"/>
</dbReference>
<sequence length="660" mass="67245">MSDQKKEAMATEGANTAGGDYSNKGKTSGSQDAQPSPLALLAATCSKIGGAPGEGAAGAGQHILIDPSQGLVQLQGHTQPLELVPAPFAGNGWQIVAAPAQAGVAAVTSTSAGGERASGRRKAAAVAAGGQQQQQFQIVQVQNVASAAGGLQYQVIPHLQTADGQQIQIAPASVQTDPIQLIPAGAGAQTLLATPARGAANQAVPLQVRPGGVSFPLQLQAVPGPQTQVVATVPINVGGVTLALPVGMAATGGGAIQLVQQQPTEGGGATPISTAAGAEPGASAVTSTTASASDSPAVTSTTPAPERQAPPPEGTGHSQANGLQVGGAAQVGQVPQVQMVGQPVLQQIQIQPGLQNLQLLQSPAPVLIRAPTLTAGGQISWQTVQVQSPALPQQLTLAPVTTATPAGPALALAAGAPITLSSAPNVTLGSAPSVQTLNLASLQGLPITITGLQGQPASVEGVKVQSPTVTVAVGGAGGDLLAQGQSPSNPEPQPSKRLRRVACSCPNCRDGDASGDPGKKKQHVCHMEGCRKVYGKTSHLRAHLRWHTGERPFVCNWIFCGKRFTRSDELQRHRRTHTGEKRFECPECSKRFMRSDHLSKHIKTHQNKRAGAALAILTTQDMEESGDEPLGSPGVVTMATLSQDSNPATPTATNNMEEEF</sequence>
<dbReference type="FunFam" id="3.30.160.60:FF:000014">
    <property type="entry name" value="Transcription factor Sp3"/>
    <property type="match status" value="1"/>
</dbReference>
<evidence type="ECO:0000313" key="16">
    <source>
        <dbReference type="Proteomes" id="UP000829720"/>
    </source>
</evidence>
<evidence type="ECO:0000256" key="7">
    <source>
        <dbReference type="ARBA" id="ARBA00023125"/>
    </source>
</evidence>
<evidence type="ECO:0000256" key="1">
    <source>
        <dbReference type="ARBA" id="ARBA00004123"/>
    </source>
</evidence>
<dbReference type="PANTHER" id="PTHR23235">
    <property type="entry name" value="KRUEPPEL-LIKE TRANSCRIPTION FACTOR"/>
    <property type="match status" value="1"/>
</dbReference>
<evidence type="ECO:0000256" key="8">
    <source>
        <dbReference type="ARBA" id="ARBA00023159"/>
    </source>
</evidence>
<dbReference type="EMBL" id="JAERUA010000003">
    <property type="protein sequence ID" value="KAI1902517.1"/>
    <property type="molecule type" value="Genomic_DNA"/>
</dbReference>
<keyword evidence="7" id="KW-0238">DNA-binding</keyword>
<dbReference type="InterPro" id="IPR013087">
    <property type="entry name" value="Znf_C2H2_type"/>
</dbReference>
<dbReference type="SUPFAM" id="SSF57667">
    <property type="entry name" value="beta-beta-alpha zinc fingers"/>
    <property type="match status" value="2"/>
</dbReference>
<feature type="domain" description="C2H2-type" evidence="14">
    <location>
        <begin position="583"/>
        <end position="610"/>
    </location>
</feature>
<keyword evidence="10" id="KW-0539">Nucleus</keyword>
<keyword evidence="6" id="KW-0805">Transcription regulation</keyword>
<keyword evidence="16" id="KW-1185">Reference proteome</keyword>
<name>A0A8T3E4G0_9TELE</name>
<evidence type="ECO:0000256" key="6">
    <source>
        <dbReference type="ARBA" id="ARBA00023015"/>
    </source>
</evidence>
<protein>
    <recommendedName>
        <fullName evidence="14">C2H2-type domain-containing protein</fullName>
    </recommendedName>
</protein>
<evidence type="ECO:0000256" key="4">
    <source>
        <dbReference type="ARBA" id="ARBA00022771"/>
    </source>
</evidence>
<feature type="compositionally biased region" description="Low complexity" evidence="13">
    <location>
        <begin position="282"/>
        <end position="305"/>
    </location>
</feature>
<reference evidence="15" key="1">
    <citation type="submission" date="2021-01" db="EMBL/GenBank/DDBJ databases">
        <authorList>
            <person name="Zahm M."/>
            <person name="Roques C."/>
            <person name="Cabau C."/>
            <person name="Klopp C."/>
            <person name="Donnadieu C."/>
            <person name="Jouanno E."/>
            <person name="Lampietro C."/>
            <person name="Louis A."/>
            <person name="Herpin A."/>
            <person name="Echchiki A."/>
            <person name="Berthelot C."/>
            <person name="Parey E."/>
            <person name="Roest-Crollius H."/>
            <person name="Braasch I."/>
            <person name="Postlethwait J."/>
            <person name="Bobe J."/>
            <person name="Montfort J."/>
            <person name="Bouchez O."/>
            <person name="Begum T."/>
            <person name="Mejri S."/>
            <person name="Adams A."/>
            <person name="Chen W.-J."/>
            <person name="Guiguen Y."/>
        </authorList>
    </citation>
    <scope>NUCLEOTIDE SEQUENCE</scope>
    <source>
        <tissue evidence="15">Blood</tissue>
    </source>
</reference>
<feature type="compositionally biased region" description="Polar residues" evidence="13">
    <location>
        <begin position="24"/>
        <end position="34"/>
    </location>
</feature>
<evidence type="ECO:0000256" key="10">
    <source>
        <dbReference type="ARBA" id="ARBA00023242"/>
    </source>
</evidence>
<dbReference type="GO" id="GO:0000978">
    <property type="term" value="F:RNA polymerase II cis-regulatory region sequence-specific DNA binding"/>
    <property type="evidence" value="ECO:0007669"/>
    <property type="project" value="TreeGrafter"/>
</dbReference>
<keyword evidence="4 12" id="KW-0863">Zinc-finger</keyword>
<keyword evidence="2" id="KW-0479">Metal-binding</keyword>
<dbReference type="FunFam" id="3.30.160.60:FF:000061">
    <property type="entry name" value="Transcription factor Sp3"/>
    <property type="match status" value="1"/>
</dbReference>
<dbReference type="InterPro" id="IPR036236">
    <property type="entry name" value="Znf_C2H2_sf"/>
</dbReference>
<dbReference type="GO" id="GO:0005634">
    <property type="term" value="C:nucleus"/>
    <property type="evidence" value="ECO:0007669"/>
    <property type="project" value="UniProtKB-SubCell"/>
</dbReference>
<feature type="region of interest" description="Disordered" evidence="13">
    <location>
        <begin position="1"/>
        <end position="35"/>
    </location>
</feature>
<evidence type="ECO:0000256" key="2">
    <source>
        <dbReference type="ARBA" id="ARBA00022723"/>
    </source>
</evidence>
<proteinExistence type="inferred from homology"/>
<accession>A0A8T3E4G0</accession>
<keyword evidence="9" id="KW-0804">Transcription</keyword>
<organism evidence="15 16">
    <name type="scientific">Albula goreensis</name>
    <dbReference type="NCBI Taxonomy" id="1534307"/>
    <lineage>
        <taxon>Eukaryota</taxon>
        <taxon>Metazoa</taxon>
        <taxon>Chordata</taxon>
        <taxon>Craniata</taxon>
        <taxon>Vertebrata</taxon>
        <taxon>Euteleostomi</taxon>
        <taxon>Actinopterygii</taxon>
        <taxon>Neopterygii</taxon>
        <taxon>Teleostei</taxon>
        <taxon>Albuliformes</taxon>
        <taxon>Albulidae</taxon>
        <taxon>Albula</taxon>
    </lineage>
</organism>
<evidence type="ECO:0000256" key="5">
    <source>
        <dbReference type="ARBA" id="ARBA00022833"/>
    </source>
</evidence>
<evidence type="ECO:0000313" key="15">
    <source>
        <dbReference type="EMBL" id="KAI1902517.1"/>
    </source>
</evidence>
<dbReference type="Proteomes" id="UP000829720">
    <property type="component" value="Unassembled WGS sequence"/>
</dbReference>
<evidence type="ECO:0000256" key="3">
    <source>
        <dbReference type="ARBA" id="ARBA00022737"/>
    </source>
</evidence>
<feature type="domain" description="C2H2-type" evidence="14">
    <location>
        <begin position="523"/>
        <end position="552"/>
    </location>
</feature>
<dbReference type="PANTHER" id="PTHR23235:SF17">
    <property type="entry name" value="TRANSCRIPTION FACTOR SP4"/>
    <property type="match status" value="1"/>
</dbReference>
<dbReference type="Gene3D" id="3.30.160.60">
    <property type="entry name" value="Classic Zinc Finger"/>
    <property type="match status" value="3"/>
</dbReference>
<dbReference type="GO" id="GO:0045743">
    <property type="term" value="P:positive regulation of fibroblast growth factor receptor signaling pathway"/>
    <property type="evidence" value="ECO:0007669"/>
    <property type="project" value="UniProtKB-ARBA"/>
</dbReference>
<evidence type="ECO:0000256" key="13">
    <source>
        <dbReference type="SAM" id="MobiDB-lite"/>
    </source>
</evidence>
<feature type="region of interest" description="Disordered" evidence="13">
    <location>
        <begin position="262"/>
        <end position="322"/>
    </location>
</feature>
<dbReference type="GO" id="GO:0035118">
    <property type="term" value="P:embryonic pectoral fin morphogenesis"/>
    <property type="evidence" value="ECO:0007669"/>
    <property type="project" value="UniProtKB-ARBA"/>
</dbReference>
<dbReference type="PROSITE" id="PS00028">
    <property type="entry name" value="ZINC_FINGER_C2H2_1"/>
    <property type="match status" value="3"/>
</dbReference>